<protein>
    <recommendedName>
        <fullName evidence="4">DUF2946 domain-containing protein</fullName>
    </recommendedName>
</protein>
<comment type="caution">
    <text evidence="2">The sequence shown here is derived from an EMBL/GenBank/DDBJ whole genome shotgun (WGS) entry which is preliminary data.</text>
</comment>
<proteinExistence type="predicted"/>
<gene>
    <name evidence="2" type="ORF">WH91_16880</name>
</gene>
<reference evidence="2 3" key="1">
    <citation type="submission" date="2015-03" db="EMBL/GenBank/DDBJ databases">
        <authorList>
            <person name="Lepp D."/>
            <person name="Hassan Y.I."/>
            <person name="Li X.-Z."/>
            <person name="Zhou T."/>
        </authorList>
    </citation>
    <scope>NUCLEOTIDE SEQUENCE [LARGE SCALE GENOMIC DNA]</scope>
    <source>
        <strain evidence="2 3">Cr7-05</strain>
    </source>
</reference>
<dbReference type="Proteomes" id="UP000033519">
    <property type="component" value="Unassembled WGS sequence"/>
</dbReference>
<accession>A0ABR5DVA0</accession>
<organism evidence="2 3">
    <name type="scientific">Devosia psychrophila</name>
    <dbReference type="NCBI Taxonomy" id="728005"/>
    <lineage>
        <taxon>Bacteria</taxon>
        <taxon>Pseudomonadati</taxon>
        <taxon>Pseudomonadota</taxon>
        <taxon>Alphaproteobacteria</taxon>
        <taxon>Hyphomicrobiales</taxon>
        <taxon>Devosiaceae</taxon>
        <taxon>Devosia</taxon>
    </lineage>
</organism>
<keyword evidence="1" id="KW-0472">Membrane</keyword>
<sequence>MLGDGVVHEVERIMVAIKLDLRLLFVAFAAIALMLALHQPSAAAQYPELATATIHVDAHHADCAADHPMHSVSCCSMSVGLAAPICTAATEGYSCPVHGVVDRFDPTIFNIPSKLYRPPRAI</sequence>
<evidence type="ECO:0000313" key="2">
    <source>
        <dbReference type="EMBL" id="KKC31916.1"/>
    </source>
</evidence>
<keyword evidence="1" id="KW-0812">Transmembrane</keyword>
<evidence type="ECO:0008006" key="4">
    <source>
        <dbReference type="Google" id="ProtNLM"/>
    </source>
</evidence>
<name>A0ABR5DVA0_9HYPH</name>
<evidence type="ECO:0000313" key="3">
    <source>
        <dbReference type="Proteomes" id="UP000033519"/>
    </source>
</evidence>
<dbReference type="EMBL" id="LAPV01000148">
    <property type="protein sequence ID" value="KKC31916.1"/>
    <property type="molecule type" value="Genomic_DNA"/>
</dbReference>
<keyword evidence="3" id="KW-1185">Reference proteome</keyword>
<keyword evidence="1" id="KW-1133">Transmembrane helix</keyword>
<evidence type="ECO:0000256" key="1">
    <source>
        <dbReference type="SAM" id="Phobius"/>
    </source>
</evidence>
<feature type="transmembrane region" description="Helical" evidence="1">
    <location>
        <begin position="21"/>
        <end position="38"/>
    </location>
</feature>